<dbReference type="InterPro" id="IPR006315">
    <property type="entry name" value="OM_autotransptr_brl_dom"/>
</dbReference>
<dbReference type="NCBIfam" id="TIGR01414">
    <property type="entry name" value="autotrans_barl"/>
    <property type="match status" value="1"/>
</dbReference>
<dbReference type="AlphaFoldDB" id="A0AAV5N1U1"/>
<feature type="domain" description="Autotransporter" evidence="3">
    <location>
        <begin position="655"/>
        <end position="923"/>
    </location>
</feature>
<gene>
    <name evidence="4" type="primary">ycgV</name>
    <name evidence="4" type="ORF">SOASR030_09750</name>
</gene>
<dbReference type="SUPFAM" id="SSF103515">
    <property type="entry name" value="Autotransporter"/>
    <property type="match status" value="1"/>
</dbReference>
<reference evidence="4" key="1">
    <citation type="submission" date="2022-06" db="EMBL/GenBank/DDBJ databases">
        <title>Draft genome sequences of Leminorella grimontii str. JCM5902.</title>
        <authorList>
            <person name="Wakabayashi Y."/>
            <person name="Kojima K."/>
        </authorList>
    </citation>
    <scope>NUCLEOTIDE SEQUENCE</scope>
    <source>
        <strain evidence="4">JCM 5902</strain>
    </source>
</reference>
<dbReference type="InterPro" id="IPR011050">
    <property type="entry name" value="Pectin_lyase_fold/virulence"/>
</dbReference>
<evidence type="ECO:0000313" key="5">
    <source>
        <dbReference type="Proteomes" id="UP001058124"/>
    </source>
</evidence>
<protein>
    <submittedName>
        <fullName evidence="4">Outer membrane autotransporter barrel domain-containing protein</fullName>
    </submittedName>
</protein>
<dbReference type="PANTHER" id="PTHR35037">
    <property type="entry name" value="C-TERMINAL REGION OF AIDA-LIKE PROTEIN"/>
    <property type="match status" value="1"/>
</dbReference>
<dbReference type="RefSeq" id="WP_027273379.1">
    <property type="nucleotide sequence ID" value="NZ_BRLH01000001.1"/>
</dbReference>
<dbReference type="InterPro" id="IPR004899">
    <property type="entry name" value="Pertactin_central"/>
</dbReference>
<dbReference type="SUPFAM" id="SSF51126">
    <property type="entry name" value="Pectin lyase-like"/>
    <property type="match status" value="1"/>
</dbReference>
<evidence type="ECO:0000259" key="3">
    <source>
        <dbReference type="PROSITE" id="PS51208"/>
    </source>
</evidence>
<dbReference type="Gene3D" id="2.40.128.130">
    <property type="entry name" value="Autotransporter beta-domain"/>
    <property type="match status" value="1"/>
</dbReference>
<dbReference type="PROSITE" id="PS51257">
    <property type="entry name" value="PROKAR_LIPOPROTEIN"/>
    <property type="match status" value="1"/>
</dbReference>
<dbReference type="InterPro" id="IPR003991">
    <property type="entry name" value="Pertactin_virulence_factor"/>
</dbReference>
<dbReference type="InterPro" id="IPR051551">
    <property type="entry name" value="Autotransporter_adhesion"/>
</dbReference>
<organism evidence="4 5">
    <name type="scientific">Leminorella grimontii</name>
    <dbReference type="NCBI Taxonomy" id="82981"/>
    <lineage>
        <taxon>Bacteria</taxon>
        <taxon>Pseudomonadati</taxon>
        <taxon>Pseudomonadota</taxon>
        <taxon>Gammaproteobacteria</taxon>
        <taxon>Enterobacterales</taxon>
        <taxon>Budviciaceae</taxon>
        <taxon>Leminorella</taxon>
    </lineage>
</organism>
<proteinExistence type="predicted"/>
<dbReference type="InterPro" id="IPR036709">
    <property type="entry name" value="Autotransporte_beta_dom_sf"/>
</dbReference>
<dbReference type="PRINTS" id="PR01484">
    <property type="entry name" value="PRTACTNFAMLY"/>
</dbReference>
<evidence type="ECO:0000313" key="4">
    <source>
        <dbReference type="EMBL" id="GKX54863.1"/>
    </source>
</evidence>
<comment type="caution">
    <text evidence="4">The sequence shown here is derived from an EMBL/GenBank/DDBJ whole genome shotgun (WGS) entry which is preliminary data.</text>
</comment>
<sequence>MRIKHFSQSSFYRQLAILGFVSLSACVCQVSAAELGPQSGGDITLQDNDVIVATGSSYSAINSTTTGHVDLANGVTINMTGNGGVGIRTGGANNDSTFTANALTINVDGMGGLGMGISIDGGSLDFDLGQGSTILATDGIGIRLLSQTASLKADGLTIEASGAYRYGIYFQRGGASVDLGDGSLISTSGYRSAGIIFNDSEYLSRVTANGLTIKTQGEESDGIVLSRNAVVDLGSGSSITTSGDRANGISSVGGGTLTADALMVHVSGVYSSGLDIHVSGNEVGGTMNIGAGSHVSSDRGYAISVGGDDQSLSVLNYLGTADNRNILSSDNFAVATAYGNASLNLAYTDINVNSGWTGLYSQRGATISAENVTINSKTGSTGIYLDGSSHINLSGDVAINMEYVTDWAIVTQDDCECGYAPSTVDANGKLTITGGVISRGGLVDLNMRTGSVWSGQGYSDNANDGYLNVTMQDSLWNVSDSSKVDKLALANSTIDFASRAQSSSDYSILQVANLSGNGTFIMRADIVGDGDGVNNSGDLLKVTGTSAGNHLLTINNQGSMATTGNEVLTVVETADGAATFAATSQVELGGYLYDVRKNGNNWELYASSSAPLPTPDPDPTPTSAADAGGNYLNVGYLMNYAENQTLMQRMGDLRQSGERGNVWIRGYGGKFGAFASGKLSGFDMGYSGVQFGADKRISVGTPLFIGLFIGSTHASPDYRGGGGTASSDYMGMYASYMAQGGFYSDLVLKASRQKNGFSVLDSQNNGVNADGSASGFSTSLEAGKKFSLNQTGSGFYVEPQAQFTYSHQNAMDMKASNGLNIDLSSYESMLGRASVLLGYETMAGDSKVNVYLKTGALREFSGDTDYRLNGSKEKHCFKGNGWNNGLGISAQISGQHTLYLEADYTSGNAFEQRQVNGGYRFSF</sequence>
<dbReference type="Pfam" id="PF03797">
    <property type="entry name" value="Autotransporter"/>
    <property type="match status" value="1"/>
</dbReference>
<dbReference type="Proteomes" id="UP001058124">
    <property type="component" value="Unassembled WGS sequence"/>
</dbReference>
<keyword evidence="5" id="KW-1185">Reference proteome</keyword>
<keyword evidence="1 2" id="KW-0732">Signal</keyword>
<feature type="chain" id="PRO_5043686096" evidence="2">
    <location>
        <begin position="33"/>
        <end position="923"/>
    </location>
</feature>
<feature type="signal peptide" evidence="2">
    <location>
        <begin position="1"/>
        <end position="32"/>
    </location>
</feature>
<dbReference type="InterPro" id="IPR005546">
    <property type="entry name" value="Autotransporte_beta"/>
</dbReference>
<accession>A0AAV5N1U1</accession>
<dbReference type="EMBL" id="BRLH01000001">
    <property type="protein sequence ID" value="GKX54863.1"/>
    <property type="molecule type" value="Genomic_DNA"/>
</dbReference>
<dbReference type="SMART" id="SM00869">
    <property type="entry name" value="Autotransporter"/>
    <property type="match status" value="1"/>
</dbReference>
<dbReference type="GO" id="GO:0019867">
    <property type="term" value="C:outer membrane"/>
    <property type="evidence" value="ECO:0007669"/>
    <property type="project" value="InterPro"/>
</dbReference>
<evidence type="ECO:0000256" key="2">
    <source>
        <dbReference type="SAM" id="SignalP"/>
    </source>
</evidence>
<dbReference type="Gene3D" id="2.160.20.20">
    <property type="match status" value="2"/>
</dbReference>
<name>A0AAV5N1U1_9GAMM</name>
<dbReference type="PANTHER" id="PTHR35037:SF3">
    <property type="entry name" value="C-TERMINAL REGION OF AIDA-LIKE PROTEIN"/>
    <property type="match status" value="1"/>
</dbReference>
<dbReference type="PROSITE" id="PS51208">
    <property type="entry name" value="AUTOTRANSPORTER"/>
    <property type="match status" value="1"/>
</dbReference>
<dbReference type="Pfam" id="PF03212">
    <property type="entry name" value="Pertactin"/>
    <property type="match status" value="1"/>
</dbReference>
<evidence type="ECO:0000256" key="1">
    <source>
        <dbReference type="ARBA" id="ARBA00022729"/>
    </source>
</evidence>
<dbReference type="InterPro" id="IPR012332">
    <property type="entry name" value="Autotransporter_pectin_lyase_C"/>
</dbReference>